<reference evidence="1" key="1">
    <citation type="journal article" date="2013" name="J. Plant Res.">
        <title>Effect of fungi and light on seed germination of three Opuntia species from semiarid lands of central Mexico.</title>
        <authorList>
            <person name="Delgado-Sanchez P."/>
            <person name="Jimenez-Bremont J.F."/>
            <person name="Guerrero-Gonzalez Mde L."/>
            <person name="Flores J."/>
        </authorList>
    </citation>
    <scope>NUCLEOTIDE SEQUENCE</scope>
    <source>
        <tissue evidence="1">Cladode</tissue>
    </source>
</reference>
<dbReference type="AlphaFoldDB" id="A0A7C9E502"/>
<organism evidence="1">
    <name type="scientific">Opuntia streptacantha</name>
    <name type="common">Prickly pear cactus</name>
    <name type="synonym">Opuntia cardona</name>
    <dbReference type="NCBI Taxonomy" id="393608"/>
    <lineage>
        <taxon>Eukaryota</taxon>
        <taxon>Viridiplantae</taxon>
        <taxon>Streptophyta</taxon>
        <taxon>Embryophyta</taxon>
        <taxon>Tracheophyta</taxon>
        <taxon>Spermatophyta</taxon>
        <taxon>Magnoliopsida</taxon>
        <taxon>eudicotyledons</taxon>
        <taxon>Gunneridae</taxon>
        <taxon>Pentapetalae</taxon>
        <taxon>Caryophyllales</taxon>
        <taxon>Cactineae</taxon>
        <taxon>Cactaceae</taxon>
        <taxon>Opuntioideae</taxon>
        <taxon>Opuntia</taxon>
    </lineage>
</organism>
<sequence>MISWRRISISQLLVPPLQAQVPSLSSLPMTTIITIIPLKNARKIAAPAIVFPPLLEPTPDIPSDLGFFFVSTFIFMSKFCTQLLPCSSNGERADNHLISTS</sequence>
<protein>
    <submittedName>
        <fullName evidence="1">Uncharacterized protein</fullName>
    </submittedName>
</protein>
<name>A0A7C9E502_OPUST</name>
<dbReference type="EMBL" id="GISG01206808">
    <property type="protein sequence ID" value="MBA4660261.1"/>
    <property type="molecule type" value="Transcribed_RNA"/>
</dbReference>
<proteinExistence type="predicted"/>
<accession>A0A7C9E502</accession>
<evidence type="ECO:0000313" key="1">
    <source>
        <dbReference type="EMBL" id="MBA4660261.1"/>
    </source>
</evidence>
<reference evidence="1" key="2">
    <citation type="submission" date="2020-07" db="EMBL/GenBank/DDBJ databases">
        <authorList>
            <person name="Vera ALvarez R."/>
            <person name="Arias-Moreno D.M."/>
            <person name="Jimenez-Jacinto V."/>
            <person name="Jimenez-Bremont J.F."/>
            <person name="Swaminathan K."/>
            <person name="Moose S.P."/>
            <person name="Guerrero-Gonzalez M.L."/>
            <person name="Marino-Ramirez L."/>
            <person name="Landsman D."/>
            <person name="Rodriguez-Kessler M."/>
            <person name="Delgado-Sanchez P."/>
        </authorList>
    </citation>
    <scope>NUCLEOTIDE SEQUENCE</scope>
    <source>
        <tissue evidence="1">Cladode</tissue>
    </source>
</reference>